<keyword evidence="3" id="KW-1185">Reference proteome</keyword>
<dbReference type="SMART" id="SM00429">
    <property type="entry name" value="IPT"/>
    <property type="match status" value="1"/>
</dbReference>
<dbReference type="CDD" id="cd00102">
    <property type="entry name" value="IPT"/>
    <property type="match status" value="1"/>
</dbReference>
<organism evidence="2 3">
    <name type="scientific">Microtetraspora fusca</name>
    <dbReference type="NCBI Taxonomy" id="1997"/>
    <lineage>
        <taxon>Bacteria</taxon>
        <taxon>Bacillati</taxon>
        <taxon>Actinomycetota</taxon>
        <taxon>Actinomycetes</taxon>
        <taxon>Streptosporangiales</taxon>
        <taxon>Streptosporangiaceae</taxon>
        <taxon>Microtetraspora</taxon>
    </lineage>
</organism>
<accession>A0ABW6VHF3</accession>
<protein>
    <submittedName>
        <fullName evidence="2">IPT/TIG domain-containing protein</fullName>
    </submittedName>
</protein>
<evidence type="ECO:0000313" key="2">
    <source>
        <dbReference type="EMBL" id="MFF4777547.1"/>
    </source>
</evidence>
<evidence type="ECO:0000313" key="3">
    <source>
        <dbReference type="Proteomes" id="UP001602119"/>
    </source>
</evidence>
<dbReference type="Proteomes" id="UP001602119">
    <property type="component" value="Unassembled WGS sequence"/>
</dbReference>
<name>A0ABW6VHF3_MICFU</name>
<evidence type="ECO:0000259" key="1">
    <source>
        <dbReference type="SMART" id="SM00429"/>
    </source>
</evidence>
<dbReference type="Gene3D" id="2.60.40.10">
    <property type="entry name" value="Immunoglobulins"/>
    <property type="match status" value="1"/>
</dbReference>
<dbReference type="RefSeq" id="WP_387346017.1">
    <property type="nucleotide sequence ID" value="NZ_JBIAXI010000024.1"/>
</dbReference>
<dbReference type="InterPro" id="IPR002909">
    <property type="entry name" value="IPT_dom"/>
</dbReference>
<dbReference type="EMBL" id="JBIAXI010000024">
    <property type="protein sequence ID" value="MFF4777547.1"/>
    <property type="molecule type" value="Genomic_DNA"/>
</dbReference>
<dbReference type="SUPFAM" id="SSF81296">
    <property type="entry name" value="E set domains"/>
    <property type="match status" value="1"/>
</dbReference>
<sequence length="155" mass="16101">MSLVKEDGSVVPKVPGSTVLQPVTETDPWVRVLIPVYDLTPYDNVLYPTQMRQLRFRPGQLIRQSWWDREFAAPAAESVSPATGPAAGGTVVTIKGSGFTLDAKVTVGGNAATAVTVVDQATIKATVPAHAAGAVDVVVTTSGGTSTLTGAFTYA</sequence>
<dbReference type="Pfam" id="PF01833">
    <property type="entry name" value="TIG"/>
    <property type="match status" value="1"/>
</dbReference>
<feature type="domain" description="IPT/TIG" evidence="1">
    <location>
        <begin position="73"/>
        <end position="155"/>
    </location>
</feature>
<proteinExistence type="predicted"/>
<dbReference type="InterPro" id="IPR013783">
    <property type="entry name" value="Ig-like_fold"/>
</dbReference>
<gene>
    <name evidence="2" type="ORF">ACFY05_32290</name>
</gene>
<reference evidence="2 3" key="1">
    <citation type="submission" date="2024-10" db="EMBL/GenBank/DDBJ databases">
        <title>The Natural Products Discovery Center: Release of the First 8490 Sequenced Strains for Exploring Actinobacteria Biosynthetic Diversity.</title>
        <authorList>
            <person name="Kalkreuter E."/>
            <person name="Kautsar S.A."/>
            <person name="Yang D."/>
            <person name="Bader C.D."/>
            <person name="Teijaro C.N."/>
            <person name="Fluegel L."/>
            <person name="Davis C.M."/>
            <person name="Simpson J.R."/>
            <person name="Lauterbach L."/>
            <person name="Steele A.D."/>
            <person name="Gui C."/>
            <person name="Meng S."/>
            <person name="Li G."/>
            <person name="Viehrig K."/>
            <person name="Ye F."/>
            <person name="Su P."/>
            <person name="Kiefer A.F."/>
            <person name="Nichols A."/>
            <person name="Cepeda A.J."/>
            <person name="Yan W."/>
            <person name="Fan B."/>
            <person name="Jiang Y."/>
            <person name="Adhikari A."/>
            <person name="Zheng C.-J."/>
            <person name="Schuster L."/>
            <person name="Cowan T.M."/>
            <person name="Smanski M.J."/>
            <person name="Chevrette M.G."/>
            <person name="De Carvalho L.P.S."/>
            <person name="Shen B."/>
        </authorList>
    </citation>
    <scope>NUCLEOTIDE SEQUENCE [LARGE SCALE GENOMIC DNA]</scope>
    <source>
        <strain evidence="2 3">NPDC001281</strain>
    </source>
</reference>
<dbReference type="InterPro" id="IPR014756">
    <property type="entry name" value="Ig_E-set"/>
</dbReference>
<comment type="caution">
    <text evidence="2">The sequence shown here is derived from an EMBL/GenBank/DDBJ whole genome shotgun (WGS) entry which is preliminary data.</text>
</comment>